<dbReference type="EMBL" id="JAABOQ010000005">
    <property type="protein sequence ID" value="NER17961.1"/>
    <property type="molecule type" value="Genomic_DNA"/>
</dbReference>
<evidence type="ECO:0000313" key="3">
    <source>
        <dbReference type="Proteomes" id="UP000474296"/>
    </source>
</evidence>
<evidence type="ECO:0000256" key="1">
    <source>
        <dbReference type="SAM" id="SignalP"/>
    </source>
</evidence>
<dbReference type="Proteomes" id="UP000474296">
    <property type="component" value="Unassembled WGS sequence"/>
</dbReference>
<sequence length="239" mass="24605">MKISSIKIIALAATALVGVSCGGGGDDGPPPPPPEGPAPTAATFVFPLDNTECNEGTNITENTSDVNFQWNAGQNTDTYDVTITNLNTNVVTTRNGLTATNVTVTINRGAPFSWQITSKSSSTTSTAATSTARFYNTGEPVENYAPFPASVIAPVMGSSIAAGTVGLSWTGSDIDNDITGYEVFFGTDSASLASAGTTDSGTTSLDVTASAGTVYFWNVVTTDGQGNTSTSEMFQFKTN</sequence>
<dbReference type="PROSITE" id="PS51257">
    <property type="entry name" value="PROKAR_LIPOPROTEIN"/>
    <property type="match status" value="1"/>
</dbReference>
<reference evidence="2 3" key="1">
    <citation type="submission" date="2020-01" db="EMBL/GenBank/DDBJ databases">
        <title>Spongiivirga citrea KCTC 32990T.</title>
        <authorList>
            <person name="Wang G."/>
        </authorList>
    </citation>
    <scope>NUCLEOTIDE SEQUENCE [LARGE SCALE GENOMIC DNA]</scope>
    <source>
        <strain evidence="2 3">KCTC 32990</strain>
    </source>
</reference>
<dbReference type="SUPFAM" id="SSF49265">
    <property type="entry name" value="Fibronectin type III"/>
    <property type="match status" value="1"/>
</dbReference>
<dbReference type="AlphaFoldDB" id="A0A6M0CJE2"/>
<dbReference type="Gene3D" id="2.60.40.10">
    <property type="entry name" value="Immunoglobulins"/>
    <property type="match status" value="1"/>
</dbReference>
<protein>
    <recommendedName>
        <fullName evidence="4">Fibronectin type-III domain-containing protein</fullName>
    </recommendedName>
</protein>
<dbReference type="InterPro" id="IPR036116">
    <property type="entry name" value="FN3_sf"/>
</dbReference>
<gene>
    <name evidence="2" type="ORF">GWK10_12110</name>
</gene>
<comment type="caution">
    <text evidence="2">The sequence shown here is derived from an EMBL/GenBank/DDBJ whole genome shotgun (WGS) entry which is preliminary data.</text>
</comment>
<evidence type="ECO:0000313" key="2">
    <source>
        <dbReference type="EMBL" id="NER17961.1"/>
    </source>
</evidence>
<organism evidence="2 3">
    <name type="scientific">Spongiivirga citrea</name>
    <dbReference type="NCBI Taxonomy" id="1481457"/>
    <lineage>
        <taxon>Bacteria</taxon>
        <taxon>Pseudomonadati</taxon>
        <taxon>Bacteroidota</taxon>
        <taxon>Flavobacteriia</taxon>
        <taxon>Flavobacteriales</taxon>
        <taxon>Flavobacteriaceae</taxon>
        <taxon>Spongiivirga</taxon>
    </lineage>
</organism>
<keyword evidence="1" id="KW-0732">Signal</keyword>
<proteinExistence type="predicted"/>
<evidence type="ECO:0008006" key="4">
    <source>
        <dbReference type="Google" id="ProtNLM"/>
    </source>
</evidence>
<dbReference type="InterPro" id="IPR013783">
    <property type="entry name" value="Ig-like_fold"/>
</dbReference>
<feature type="chain" id="PRO_5026765891" description="Fibronectin type-III domain-containing protein" evidence="1">
    <location>
        <begin position="23"/>
        <end position="239"/>
    </location>
</feature>
<feature type="signal peptide" evidence="1">
    <location>
        <begin position="1"/>
        <end position="22"/>
    </location>
</feature>
<name>A0A6M0CJE2_9FLAO</name>
<accession>A0A6M0CJE2</accession>
<keyword evidence="3" id="KW-1185">Reference proteome</keyword>